<dbReference type="WBParaSite" id="TREG1_130340.1">
    <property type="protein sequence ID" value="TREG1_130340.1"/>
    <property type="gene ID" value="TREG1_130340"/>
</dbReference>
<keyword evidence="2" id="KW-1185">Reference proteome</keyword>
<feature type="region of interest" description="Disordered" evidence="1">
    <location>
        <begin position="8"/>
        <end position="36"/>
    </location>
</feature>
<accession>A0AA85J7V0</accession>
<evidence type="ECO:0000313" key="2">
    <source>
        <dbReference type="Proteomes" id="UP000050795"/>
    </source>
</evidence>
<reference evidence="2" key="1">
    <citation type="submission" date="2022-06" db="EMBL/GenBank/DDBJ databases">
        <authorList>
            <person name="Berger JAMES D."/>
            <person name="Berger JAMES D."/>
        </authorList>
    </citation>
    <scope>NUCLEOTIDE SEQUENCE [LARGE SCALE GENOMIC DNA]</scope>
</reference>
<reference evidence="3" key="2">
    <citation type="submission" date="2023-11" db="UniProtKB">
        <authorList>
            <consortium name="WormBaseParasite"/>
        </authorList>
    </citation>
    <scope>IDENTIFICATION</scope>
</reference>
<dbReference type="Proteomes" id="UP000050795">
    <property type="component" value="Unassembled WGS sequence"/>
</dbReference>
<dbReference type="AlphaFoldDB" id="A0AA85J7V0"/>
<evidence type="ECO:0000313" key="3">
    <source>
        <dbReference type="WBParaSite" id="TREG1_130340.1"/>
    </source>
</evidence>
<proteinExistence type="predicted"/>
<protein>
    <submittedName>
        <fullName evidence="3">Uncharacterized protein</fullName>
    </submittedName>
</protein>
<sequence length="66" mass="7414">MVNINCAISHNSSNDNINNSNNNNNNNNGLINNKDEKMRQSVITRILMKNSMIKQTIVQVEVVDKG</sequence>
<evidence type="ECO:0000256" key="1">
    <source>
        <dbReference type="SAM" id="MobiDB-lite"/>
    </source>
</evidence>
<organism evidence="2 3">
    <name type="scientific">Trichobilharzia regenti</name>
    <name type="common">Nasal bird schistosome</name>
    <dbReference type="NCBI Taxonomy" id="157069"/>
    <lineage>
        <taxon>Eukaryota</taxon>
        <taxon>Metazoa</taxon>
        <taxon>Spiralia</taxon>
        <taxon>Lophotrochozoa</taxon>
        <taxon>Platyhelminthes</taxon>
        <taxon>Trematoda</taxon>
        <taxon>Digenea</taxon>
        <taxon>Strigeidida</taxon>
        <taxon>Schistosomatoidea</taxon>
        <taxon>Schistosomatidae</taxon>
        <taxon>Trichobilharzia</taxon>
    </lineage>
</organism>
<name>A0AA85J7V0_TRIRE</name>
<feature type="compositionally biased region" description="Low complexity" evidence="1">
    <location>
        <begin position="8"/>
        <end position="32"/>
    </location>
</feature>